<feature type="transmembrane region" description="Helical" evidence="1">
    <location>
        <begin position="29"/>
        <end position="48"/>
    </location>
</feature>
<feature type="transmembrane region" description="Helical" evidence="1">
    <location>
        <begin position="146"/>
        <end position="169"/>
    </location>
</feature>
<sequence>MLSLWGAFLSPFIAYYTLKIKITKQFSHLLTLCVAYTASGLILGLAYGNNLSDLAGDFLKSLFIPAGIGLYCIFRDEGDYVERKLFLFGSMFILARTALFISMLGSITRLYYGTSLDALLVCVAMKRNAIRKDVGLKSRLWPKFHYVVILASLIGQKRTVLIAFLVYLTHNRVKTLILVMVIGIAALTLIDFADWRSVPFIGRLLSIGDIDFILENQSMRIAEVATSFRAWTSGVSVFLFGHGFGAEILVFTGREDYAESLHSLHNTLMAVAYRSGLVGLFLMLYLLKISFLDILFGSRSDGAIIVALFAASFFFFSFVDEVFIGYYAARSLETLSKRRRRHAI</sequence>
<keyword evidence="1" id="KW-0812">Transmembrane</keyword>
<evidence type="ECO:0000313" key="3">
    <source>
        <dbReference type="Proteomes" id="UP000186684"/>
    </source>
</evidence>
<feature type="transmembrane region" description="Helical" evidence="1">
    <location>
        <begin position="175"/>
        <end position="193"/>
    </location>
</feature>
<keyword evidence="3" id="KW-1185">Reference proteome</keyword>
<evidence type="ECO:0000313" key="2">
    <source>
        <dbReference type="EMBL" id="SIT13889.1"/>
    </source>
</evidence>
<proteinExistence type="predicted"/>
<organism evidence="2 3">
    <name type="scientific">Roseivivax lentus</name>
    <dbReference type="NCBI Taxonomy" id="633194"/>
    <lineage>
        <taxon>Bacteria</taxon>
        <taxon>Pseudomonadati</taxon>
        <taxon>Pseudomonadota</taxon>
        <taxon>Alphaproteobacteria</taxon>
        <taxon>Rhodobacterales</taxon>
        <taxon>Roseobacteraceae</taxon>
        <taxon>Roseivivax</taxon>
    </lineage>
</organism>
<feature type="transmembrane region" description="Helical" evidence="1">
    <location>
        <begin position="54"/>
        <end position="73"/>
    </location>
</feature>
<dbReference type="RefSeq" id="WP_159441689.1">
    <property type="nucleotide sequence ID" value="NZ_FTOQ01000020.1"/>
</dbReference>
<feature type="transmembrane region" description="Helical" evidence="1">
    <location>
        <begin position="271"/>
        <end position="291"/>
    </location>
</feature>
<protein>
    <recommendedName>
        <fullName evidence="4">O-Antigen ligase</fullName>
    </recommendedName>
</protein>
<gene>
    <name evidence="2" type="ORF">SAMN05421759_1206</name>
</gene>
<reference evidence="3" key="1">
    <citation type="submission" date="2017-01" db="EMBL/GenBank/DDBJ databases">
        <authorList>
            <person name="Varghese N."/>
            <person name="Submissions S."/>
        </authorList>
    </citation>
    <scope>NUCLEOTIDE SEQUENCE [LARGE SCALE GENOMIC DNA]</scope>
    <source>
        <strain evidence="3">DSM 29430</strain>
    </source>
</reference>
<dbReference type="EMBL" id="FTOQ01000020">
    <property type="protein sequence ID" value="SIT13889.1"/>
    <property type="molecule type" value="Genomic_DNA"/>
</dbReference>
<keyword evidence="1" id="KW-1133">Transmembrane helix</keyword>
<feature type="transmembrane region" description="Helical" evidence="1">
    <location>
        <begin position="85"/>
        <end position="104"/>
    </location>
</feature>
<dbReference type="STRING" id="633194.SAMN05421759_1206"/>
<dbReference type="AlphaFoldDB" id="A0A1N7PTX0"/>
<feature type="transmembrane region" description="Helical" evidence="1">
    <location>
        <begin position="303"/>
        <end position="329"/>
    </location>
</feature>
<evidence type="ECO:0008006" key="4">
    <source>
        <dbReference type="Google" id="ProtNLM"/>
    </source>
</evidence>
<evidence type="ECO:0000256" key="1">
    <source>
        <dbReference type="SAM" id="Phobius"/>
    </source>
</evidence>
<keyword evidence="1" id="KW-0472">Membrane</keyword>
<accession>A0A1N7PTX0</accession>
<dbReference type="Proteomes" id="UP000186684">
    <property type="component" value="Unassembled WGS sequence"/>
</dbReference>
<name>A0A1N7PTX0_9RHOB</name>